<keyword evidence="4 5" id="KW-0472">Membrane</keyword>
<dbReference type="Pfam" id="PF04172">
    <property type="entry name" value="LrgB"/>
    <property type="match status" value="1"/>
</dbReference>
<evidence type="ECO:0000256" key="5">
    <source>
        <dbReference type="SAM" id="Phobius"/>
    </source>
</evidence>
<dbReference type="GO" id="GO:0016020">
    <property type="term" value="C:membrane"/>
    <property type="evidence" value="ECO:0007669"/>
    <property type="project" value="UniProtKB-SubCell"/>
</dbReference>
<evidence type="ECO:0000256" key="3">
    <source>
        <dbReference type="ARBA" id="ARBA00022989"/>
    </source>
</evidence>
<dbReference type="Proteomes" id="UP000243106">
    <property type="component" value="Unassembled WGS sequence"/>
</dbReference>
<feature type="transmembrane region" description="Helical" evidence="5">
    <location>
        <begin position="72"/>
        <end position="92"/>
    </location>
</feature>
<dbReference type="InterPro" id="IPR007300">
    <property type="entry name" value="CidB/LrgB"/>
</dbReference>
<evidence type="ECO:0000313" key="7">
    <source>
        <dbReference type="Proteomes" id="UP000243106"/>
    </source>
</evidence>
<dbReference type="RefSeq" id="WP_093014184.1">
    <property type="nucleotide sequence ID" value="NZ_FOXV01000012.1"/>
</dbReference>
<keyword evidence="7" id="KW-1185">Reference proteome</keyword>
<reference evidence="7" key="1">
    <citation type="submission" date="2016-10" db="EMBL/GenBank/DDBJ databases">
        <authorList>
            <person name="Varghese N."/>
            <person name="Submissions S."/>
        </authorList>
    </citation>
    <scope>NUCLEOTIDE SEQUENCE [LARGE SCALE GENOMIC DNA]</scope>
    <source>
        <strain evidence="7">JCM 10271</strain>
    </source>
</reference>
<accession>A0A1I5ZUN5</accession>
<protein>
    <submittedName>
        <fullName evidence="6">TIGR00659 family protein</fullName>
    </submittedName>
</protein>
<keyword evidence="3 5" id="KW-1133">Transmembrane helix</keyword>
<dbReference type="AlphaFoldDB" id="A0A1I5ZUN5"/>
<keyword evidence="2 5" id="KW-0812">Transmembrane</keyword>
<comment type="subcellular location">
    <subcellularLocation>
        <location evidence="1">Membrane</location>
        <topology evidence="1">Multi-pass membrane protein</topology>
    </subcellularLocation>
</comment>
<gene>
    <name evidence="6" type="ORF">SAMN05421853_11258</name>
</gene>
<sequence length="238" mass="24526">MNDPFELWSYLAQEPLLWLTVTLVAYVAADRIAEAAHRHPLANPVLIAIVLIAVVLGLSGTPYPTYFEGAQFVHFMLGPATVALAVPLHANLGRVKRTLLPMMVALVAGSLTAILSALGIAWAMGVRGETLLSLAPKSATAPVALGVSEAVGGEPTLTAVLVILTGITGAIVATPMLNALRITDWRARGFAVGLAAHGIGTAHAFRVNSTAGAFSGIGMGLNAILTALLAPLVVGLLF</sequence>
<dbReference type="EMBL" id="FOXV01000012">
    <property type="protein sequence ID" value="SFQ59947.1"/>
    <property type="molecule type" value="Genomic_DNA"/>
</dbReference>
<dbReference type="PANTHER" id="PTHR30249:SF0">
    <property type="entry name" value="PLASTIDAL GLYCOLATE_GLYCERATE TRANSLOCATOR 1, CHLOROPLASTIC"/>
    <property type="match status" value="1"/>
</dbReference>
<feature type="transmembrane region" description="Helical" evidence="5">
    <location>
        <begin position="213"/>
        <end position="237"/>
    </location>
</feature>
<feature type="transmembrane region" description="Helical" evidence="5">
    <location>
        <begin position="99"/>
        <end position="124"/>
    </location>
</feature>
<name>A0A1I5ZUN5_9RHOB</name>
<feature type="transmembrane region" description="Helical" evidence="5">
    <location>
        <begin position="41"/>
        <end position="60"/>
    </location>
</feature>
<organism evidence="6 7">
    <name type="scientific">Roseivivax halotolerans</name>
    <dbReference type="NCBI Taxonomy" id="93684"/>
    <lineage>
        <taxon>Bacteria</taxon>
        <taxon>Pseudomonadati</taxon>
        <taxon>Pseudomonadota</taxon>
        <taxon>Alphaproteobacteria</taxon>
        <taxon>Rhodobacterales</taxon>
        <taxon>Roseobacteraceae</taxon>
        <taxon>Roseivivax</taxon>
    </lineage>
</organism>
<evidence type="ECO:0000256" key="2">
    <source>
        <dbReference type="ARBA" id="ARBA00022692"/>
    </source>
</evidence>
<dbReference type="PANTHER" id="PTHR30249">
    <property type="entry name" value="PUTATIVE SEROTONIN TRANSPORTER"/>
    <property type="match status" value="1"/>
</dbReference>
<feature type="transmembrane region" description="Helical" evidence="5">
    <location>
        <begin position="157"/>
        <end position="177"/>
    </location>
</feature>
<feature type="transmembrane region" description="Helical" evidence="5">
    <location>
        <begin position="12"/>
        <end position="29"/>
    </location>
</feature>
<evidence type="ECO:0000256" key="4">
    <source>
        <dbReference type="ARBA" id="ARBA00023136"/>
    </source>
</evidence>
<proteinExistence type="predicted"/>
<evidence type="ECO:0000313" key="6">
    <source>
        <dbReference type="EMBL" id="SFQ59947.1"/>
    </source>
</evidence>
<evidence type="ECO:0000256" key="1">
    <source>
        <dbReference type="ARBA" id="ARBA00004141"/>
    </source>
</evidence>
<dbReference type="STRING" id="93684.SAMN05421853_11258"/>